<evidence type="ECO:0000313" key="9">
    <source>
        <dbReference type="Proteomes" id="UP000239649"/>
    </source>
</evidence>
<evidence type="ECO:0000256" key="5">
    <source>
        <dbReference type="RuleBase" id="RU361203"/>
    </source>
</evidence>
<dbReference type="Gene3D" id="3.60.21.10">
    <property type="match status" value="2"/>
</dbReference>
<dbReference type="Pfam" id="PF16656">
    <property type="entry name" value="Pur_ac_phosph_N"/>
    <property type="match status" value="1"/>
</dbReference>
<name>A0A2P6VS99_9CHLO</name>
<dbReference type="GO" id="GO:0003993">
    <property type="term" value="F:acid phosphatase activity"/>
    <property type="evidence" value="ECO:0007669"/>
    <property type="project" value="UniProtKB-EC"/>
</dbReference>
<dbReference type="CDD" id="cd00839">
    <property type="entry name" value="MPP_PAPs"/>
    <property type="match status" value="1"/>
</dbReference>
<comment type="catalytic activity">
    <reaction evidence="5">
        <text>a phosphate monoester + H2O = an alcohol + phosphate</text>
        <dbReference type="Rhea" id="RHEA:15017"/>
        <dbReference type="ChEBI" id="CHEBI:15377"/>
        <dbReference type="ChEBI" id="CHEBI:30879"/>
        <dbReference type="ChEBI" id="CHEBI:43474"/>
        <dbReference type="ChEBI" id="CHEBI:67140"/>
        <dbReference type="EC" id="3.1.3.2"/>
    </reaction>
</comment>
<evidence type="ECO:0000313" key="8">
    <source>
        <dbReference type="EMBL" id="PSC76955.1"/>
    </source>
</evidence>
<dbReference type="InterPro" id="IPR003961">
    <property type="entry name" value="FN3_dom"/>
</dbReference>
<evidence type="ECO:0000259" key="7">
    <source>
        <dbReference type="SMART" id="SM00060"/>
    </source>
</evidence>
<organism evidence="8 9">
    <name type="scientific">Micractinium conductrix</name>
    <dbReference type="NCBI Taxonomy" id="554055"/>
    <lineage>
        <taxon>Eukaryota</taxon>
        <taxon>Viridiplantae</taxon>
        <taxon>Chlorophyta</taxon>
        <taxon>core chlorophytes</taxon>
        <taxon>Trebouxiophyceae</taxon>
        <taxon>Chlorellales</taxon>
        <taxon>Chlorellaceae</taxon>
        <taxon>Chlorella clade</taxon>
        <taxon>Micractinium</taxon>
    </lineage>
</organism>
<dbReference type="OrthoDB" id="407721at2759"/>
<dbReference type="AlphaFoldDB" id="A0A2P6VS99"/>
<feature type="signal peptide" evidence="5">
    <location>
        <begin position="1"/>
        <end position="22"/>
    </location>
</feature>
<keyword evidence="9" id="KW-1185">Reference proteome</keyword>
<dbReference type="InterPro" id="IPR004843">
    <property type="entry name" value="Calcineurin-like_PHP"/>
</dbReference>
<dbReference type="Gene3D" id="2.60.40.380">
    <property type="entry name" value="Purple acid phosphatase-like, N-terminal"/>
    <property type="match status" value="1"/>
</dbReference>
<dbReference type="InterPro" id="IPR025733">
    <property type="entry name" value="PAPs_C"/>
</dbReference>
<feature type="chain" id="PRO_5015021893" description="Purple acid phosphatase" evidence="5">
    <location>
        <begin position="23"/>
        <end position="609"/>
    </location>
</feature>
<protein>
    <recommendedName>
        <fullName evidence="5">Purple acid phosphatase</fullName>
        <ecNumber evidence="5">3.1.3.2</ecNumber>
    </recommendedName>
</protein>
<evidence type="ECO:0000256" key="4">
    <source>
        <dbReference type="ARBA" id="ARBA00023180"/>
    </source>
</evidence>
<keyword evidence="2 5" id="KW-0732">Signal</keyword>
<evidence type="ECO:0000256" key="1">
    <source>
        <dbReference type="ARBA" id="ARBA00008723"/>
    </source>
</evidence>
<keyword evidence="4" id="KW-0325">Glycoprotein</keyword>
<gene>
    <name evidence="8" type="primary">g946</name>
    <name evidence="8" type="ORF">C2E20_0946</name>
</gene>
<dbReference type="GO" id="GO:0046872">
    <property type="term" value="F:metal ion binding"/>
    <property type="evidence" value="ECO:0007669"/>
    <property type="project" value="InterPro"/>
</dbReference>
<accession>A0A2P6VS99</accession>
<feature type="domain" description="Fibronectin type-III" evidence="7">
    <location>
        <begin position="64"/>
        <end position="176"/>
    </location>
</feature>
<dbReference type="InterPro" id="IPR015914">
    <property type="entry name" value="PAPs_N"/>
</dbReference>
<comment type="caution">
    <text evidence="8">The sequence shown here is derived from an EMBL/GenBank/DDBJ whole genome shotgun (WGS) entry which is preliminary data.</text>
</comment>
<dbReference type="SUPFAM" id="SSF49363">
    <property type="entry name" value="Purple acid phosphatase, N-terminal domain"/>
    <property type="match status" value="1"/>
</dbReference>
<dbReference type="SMART" id="SM00060">
    <property type="entry name" value="FN3"/>
    <property type="match status" value="1"/>
</dbReference>
<dbReference type="InterPro" id="IPR039331">
    <property type="entry name" value="PAPs-like"/>
</dbReference>
<comment type="similarity">
    <text evidence="1 5">Belongs to the metallophosphoesterase superfamily. Purple acid phosphatase family.</text>
</comment>
<dbReference type="Pfam" id="PF00149">
    <property type="entry name" value="Metallophos"/>
    <property type="match status" value="1"/>
</dbReference>
<keyword evidence="3 5" id="KW-0378">Hydrolase</keyword>
<evidence type="ECO:0000256" key="3">
    <source>
        <dbReference type="ARBA" id="ARBA00022801"/>
    </source>
</evidence>
<dbReference type="EC" id="3.1.3.2" evidence="5"/>
<dbReference type="InterPro" id="IPR008963">
    <property type="entry name" value="Purple_acid_Pase-like_N"/>
</dbReference>
<dbReference type="InterPro" id="IPR029052">
    <property type="entry name" value="Metallo-depent_PP-like"/>
</dbReference>
<proteinExistence type="inferred from homology"/>
<dbReference type="Proteomes" id="UP000239649">
    <property type="component" value="Unassembled WGS sequence"/>
</dbReference>
<dbReference type="STRING" id="554055.A0A2P6VS99"/>
<reference evidence="8 9" key="1">
    <citation type="journal article" date="2018" name="Plant J.">
        <title>Genome sequences of Chlorella sorokiniana UTEX 1602 and Micractinium conductrix SAG 241.80: implications to maltose excretion by a green alga.</title>
        <authorList>
            <person name="Arriola M.B."/>
            <person name="Velmurugan N."/>
            <person name="Zhang Y."/>
            <person name="Plunkett M.H."/>
            <person name="Hondzo H."/>
            <person name="Barney B.M."/>
        </authorList>
    </citation>
    <scope>NUCLEOTIDE SEQUENCE [LARGE SCALE GENOMIC DNA]</scope>
    <source>
        <strain evidence="8 9">SAG 241.80</strain>
    </source>
</reference>
<dbReference type="InterPro" id="IPR041792">
    <property type="entry name" value="MPP_PAP"/>
</dbReference>
<dbReference type="EMBL" id="LHPF02000001">
    <property type="protein sequence ID" value="PSC76955.1"/>
    <property type="molecule type" value="Genomic_DNA"/>
</dbReference>
<sequence length="609" mass="66792">MQRSLLLLATALVVQGPSAASARKLQVTTDDRDSQSFPWDLPEGLSQSPDLPLDEEPLARTVSGFQPEGVHLTQWTTDSVLVSWQTGEPLLGGAASPAPPPHDPAAVPSVVRWGTKRGELKQRTEGDAGVVYTYTYGQDHGNATYHSPILHHVILSGLRPGTPYFYSVGCEEHGWSEVLAFSTLRPAFPLRLGFVGDVGQTANSSATLAKLTSSKPDAVVVVGDFTYADDHPPAGGTPHWGTMFATEQRRWDAWARLTQPLLARLPLVSCRGNHEIEQLLEAQNATSTAANARYPYPQDPARIATQPNIGAWFLDQQGTAVAGGAHGQARFKNESSFDSLGYYSLDLAPGVHIVSLNSYLPWGRESQQYRWLQADLAAVDRQKTPWLIVLFHAAGYHSYAGHYKEADTFMALLEPLFYRYQVDLVYSGHVHAYERTFPVYRYRRDDCGPVYTLIGDGGNVEGLYKDFIDAQPQPAFCADSALYQLPVYQPISGKDPVITLQDGYFCPNRQPDWSAYREPTFGHGVLEIQNATHAAWEWHRTLDSGAEGGVDRVTISKTPEGACAAAALRADADVMSGGTRRGLDATALRGRPSLLTSLHRLLSAVYTWL</sequence>
<evidence type="ECO:0000256" key="6">
    <source>
        <dbReference type="SAM" id="MobiDB-lite"/>
    </source>
</evidence>
<evidence type="ECO:0000256" key="2">
    <source>
        <dbReference type="ARBA" id="ARBA00022729"/>
    </source>
</evidence>
<feature type="region of interest" description="Disordered" evidence="6">
    <location>
        <begin position="19"/>
        <end position="52"/>
    </location>
</feature>
<dbReference type="SUPFAM" id="SSF56300">
    <property type="entry name" value="Metallo-dependent phosphatases"/>
    <property type="match status" value="1"/>
</dbReference>
<dbReference type="PANTHER" id="PTHR22953">
    <property type="entry name" value="ACID PHOSPHATASE RELATED"/>
    <property type="match status" value="1"/>
</dbReference>
<dbReference type="Pfam" id="PF14008">
    <property type="entry name" value="Metallophos_C"/>
    <property type="match status" value="1"/>
</dbReference>
<dbReference type="PANTHER" id="PTHR22953:SF153">
    <property type="entry name" value="PURPLE ACID PHOSPHATASE"/>
    <property type="match status" value="1"/>
</dbReference>